<feature type="transmembrane region" description="Helical" evidence="8">
    <location>
        <begin position="568"/>
        <end position="588"/>
    </location>
</feature>
<feature type="compositionally biased region" description="Polar residues" evidence="7">
    <location>
        <begin position="774"/>
        <end position="789"/>
    </location>
</feature>
<keyword evidence="4 9" id="KW-0732">Signal</keyword>
<dbReference type="GeneID" id="85307679"/>
<organism evidence="11 12">
    <name type="scientific">Phialemonium atrogriseum</name>
    <dbReference type="NCBI Taxonomy" id="1093897"/>
    <lineage>
        <taxon>Eukaryota</taxon>
        <taxon>Fungi</taxon>
        <taxon>Dikarya</taxon>
        <taxon>Ascomycota</taxon>
        <taxon>Pezizomycotina</taxon>
        <taxon>Sordariomycetes</taxon>
        <taxon>Sordariomycetidae</taxon>
        <taxon>Cephalothecales</taxon>
        <taxon>Cephalothecaceae</taxon>
        <taxon>Phialemonium</taxon>
    </lineage>
</organism>
<feature type="transmembrane region" description="Helical" evidence="8">
    <location>
        <begin position="373"/>
        <end position="399"/>
    </location>
</feature>
<comment type="subcellular location">
    <subcellularLocation>
        <location evidence="1">Membrane</location>
        <topology evidence="1">Multi-pass membrane protein</topology>
    </subcellularLocation>
</comment>
<dbReference type="InterPro" id="IPR010308">
    <property type="entry name" value="TRP_C"/>
</dbReference>
<dbReference type="Proteomes" id="UP001244011">
    <property type="component" value="Unassembled WGS sequence"/>
</dbReference>
<feature type="transmembrane region" description="Helical" evidence="8">
    <location>
        <begin position="195"/>
        <end position="220"/>
    </location>
</feature>
<keyword evidence="12" id="KW-1185">Reference proteome</keyword>
<evidence type="ECO:0000256" key="8">
    <source>
        <dbReference type="SAM" id="Phobius"/>
    </source>
</evidence>
<dbReference type="Pfam" id="PF14558">
    <property type="entry name" value="TRP_N"/>
    <property type="match status" value="1"/>
</dbReference>
<evidence type="ECO:0000256" key="1">
    <source>
        <dbReference type="ARBA" id="ARBA00004141"/>
    </source>
</evidence>
<evidence type="ECO:0000313" key="11">
    <source>
        <dbReference type="EMBL" id="KAK1768747.1"/>
    </source>
</evidence>
<comment type="caution">
    <text evidence="11">The sequence shown here is derived from an EMBL/GenBank/DDBJ whole genome shotgun (WGS) entry which is preliminary data.</text>
</comment>
<dbReference type="EMBL" id="MU839004">
    <property type="protein sequence ID" value="KAK1768747.1"/>
    <property type="molecule type" value="Genomic_DNA"/>
</dbReference>
<comment type="similarity">
    <text evidence="2">Belongs to the transient receptor potential (TRP) ion channel family.</text>
</comment>
<evidence type="ECO:0000256" key="6">
    <source>
        <dbReference type="ARBA" id="ARBA00023136"/>
    </source>
</evidence>
<feature type="transmembrane region" description="Helical" evidence="8">
    <location>
        <begin position="594"/>
        <end position="613"/>
    </location>
</feature>
<evidence type="ECO:0000256" key="5">
    <source>
        <dbReference type="ARBA" id="ARBA00022989"/>
    </source>
</evidence>
<reference evidence="11" key="1">
    <citation type="submission" date="2023-06" db="EMBL/GenBank/DDBJ databases">
        <title>Genome-scale phylogeny and comparative genomics of the fungal order Sordariales.</title>
        <authorList>
            <consortium name="Lawrence Berkeley National Laboratory"/>
            <person name="Hensen N."/>
            <person name="Bonometti L."/>
            <person name="Westerberg I."/>
            <person name="Brannstrom I.O."/>
            <person name="Guillou S."/>
            <person name="Cros-Aarteil S."/>
            <person name="Calhoun S."/>
            <person name="Haridas S."/>
            <person name="Kuo A."/>
            <person name="Mondo S."/>
            <person name="Pangilinan J."/>
            <person name="Riley R."/>
            <person name="Labutti K."/>
            <person name="Andreopoulos B."/>
            <person name="Lipzen A."/>
            <person name="Chen C."/>
            <person name="Yanf M."/>
            <person name="Daum C."/>
            <person name="Ng V."/>
            <person name="Clum A."/>
            <person name="Steindorff A."/>
            <person name="Ohm R."/>
            <person name="Martin F."/>
            <person name="Silar P."/>
            <person name="Natvig D."/>
            <person name="Lalanne C."/>
            <person name="Gautier V."/>
            <person name="Ament-Velasquez S.L."/>
            <person name="Kruys A."/>
            <person name="Hutchinson M.I."/>
            <person name="Powell A.J."/>
            <person name="Barry K."/>
            <person name="Miller A.N."/>
            <person name="Grigoriev I.V."/>
            <person name="Debuchy R."/>
            <person name="Gladieux P."/>
            <person name="Thoren M.H."/>
            <person name="Johannesson H."/>
        </authorList>
    </citation>
    <scope>NUCLEOTIDE SEQUENCE</scope>
    <source>
        <strain evidence="11">8032-3</strain>
    </source>
</reference>
<dbReference type="GO" id="GO:0009272">
    <property type="term" value="P:fungal-type cell wall biogenesis"/>
    <property type="evidence" value="ECO:0007669"/>
    <property type="project" value="TreeGrafter"/>
</dbReference>
<dbReference type="SMART" id="SM01320">
    <property type="entry name" value="TRP_N"/>
    <property type="match status" value="1"/>
</dbReference>
<protein>
    <submittedName>
        <fullName evidence="11">TRP-domain-containing protein</fullName>
    </submittedName>
</protein>
<feature type="compositionally biased region" description="Basic and acidic residues" evidence="7">
    <location>
        <begin position="719"/>
        <end position="740"/>
    </location>
</feature>
<feature type="compositionally biased region" description="Polar residues" evidence="7">
    <location>
        <begin position="816"/>
        <end position="841"/>
    </location>
</feature>
<feature type="transmembrane region" description="Helical" evidence="8">
    <location>
        <begin position="420"/>
        <end position="445"/>
    </location>
</feature>
<feature type="transmembrane region" description="Helical" evidence="8">
    <location>
        <begin position="457"/>
        <end position="478"/>
    </location>
</feature>
<feature type="region of interest" description="Disordered" evidence="7">
    <location>
        <begin position="773"/>
        <end position="906"/>
    </location>
</feature>
<feature type="transmembrane region" description="Helical" evidence="8">
    <location>
        <begin position="625"/>
        <end position="646"/>
    </location>
</feature>
<dbReference type="InterPro" id="IPR032800">
    <property type="entry name" value="TRP_N"/>
</dbReference>
<dbReference type="PANTHER" id="PTHR31145:SF7">
    <property type="entry name" value="TRP-LIKE ION CHANNEL"/>
    <property type="match status" value="1"/>
</dbReference>
<evidence type="ECO:0000256" key="4">
    <source>
        <dbReference type="ARBA" id="ARBA00022729"/>
    </source>
</evidence>
<dbReference type="Pfam" id="PF06011">
    <property type="entry name" value="TRP"/>
    <property type="match status" value="1"/>
</dbReference>
<keyword evidence="3 8" id="KW-0812">Transmembrane</keyword>
<feature type="domain" description="ML-like" evidence="10">
    <location>
        <begin position="49"/>
        <end position="191"/>
    </location>
</feature>
<dbReference type="PANTHER" id="PTHR31145">
    <property type="entry name" value="INTEGRAL MEMBRANE PROTEIN (AFU_ORTHOLOGUE AFUA_7G01610)"/>
    <property type="match status" value="1"/>
</dbReference>
<evidence type="ECO:0000259" key="10">
    <source>
        <dbReference type="SMART" id="SM01320"/>
    </source>
</evidence>
<keyword evidence="5 8" id="KW-1133">Transmembrane helix</keyword>
<name>A0AAJ0FIF1_9PEZI</name>
<feature type="compositionally biased region" description="Basic and acidic residues" evidence="7">
    <location>
        <begin position="884"/>
        <end position="893"/>
    </location>
</feature>
<dbReference type="GO" id="GO:0016020">
    <property type="term" value="C:membrane"/>
    <property type="evidence" value="ECO:0007669"/>
    <property type="project" value="UniProtKB-SubCell"/>
</dbReference>
<feature type="region of interest" description="Disordered" evidence="7">
    <location>
        <begin position="714"/>
        <end position="752"/>
    </location>
</feature>
<evidence type="ECO:0000256" key="7">
    <source>
        <dbReference type="SAM" id="MobiDB-lite"/>
    </source>
</evidence>
<feature type="transmembrane region" description="Helical" evidence="8">
    <location>
        <begin position="232"/>
        <end position="254"/>
    </location>
</feature>
<dbReference type="AlphaFoldDB" id="A0AAJ0FIF1"/>
<evidence type="ECO:0000256" key="2">
    <source>
        <dbReference type="ARBA" id="ARBA00010642"/>
    </source>
</evidence>
<feature type="signal peptide" evidence="9">
    <location>
        <begin position="1"/>
        <end position="25"/>
    </location>
</feature>
<dbReference type="GO" id="GO:0055085">
    <property type="term" value="P:transmembrane transport"/>
    <property type="evidence" value="ECO:0007669"/>
    <property type="project" value="TreeGrafter"/>
</dbReference>
<feature type="chain" id="PRO_5042481226" evidence="9">
    <location>
        <begin position="26"/>
        <end position="906"/>
    </location>
</feature>
<evidence type="ECO:0000256" key="9">
    <source>
        <dbReference type="SAM" id="SignalP"/>
    </source>
</evidence>
<accession>A0AAJ0FIF1</accession>
<feature type="transmembrane region" description="Helical" evidence="8">
    <location>
        <begin position="652"/>
        <end position="681"/>
    </location>
</feature>
<sequence>MAGSTRAYALLLLFSALALLAPVSARETKFIFGTDGAGITRQLAVDRTPALYTGDFGDCLGGQSLFNVTKFDAAYYKDNMTIAFHIDGTTNIKNESLMMHISVDAYGTSRFSMTFDPCFLNIYSLCPLNASVPITAFAVIPVGPQQVGGIPEIAFSIPDFEGSTKVQIFANSSKTEIGCFQAVMKNGASLSHPNAVAPILGIFTVVAIVASFLTAAYGVSVTHMRTHYAHSLSIFVVFETFQTIFFSGALSLNWPSVLVAWWSNFAWSAGMIHSPGIAKSVDPFAGVSGNASQVGGAGSVVINNGGGLASQIYGRSLAQVAVAQIRKRAPYNASNPYDYTWAGSPVTPGMPMPGTWVGFPGTLSGVGIPAAGAFLVGLIWLLVAIGLVVLCIVAFKWSLEALVRLKWIKEDRLAFFRMHWLRYLTVTVLRTLFIAFFMIATLALYEFNLEPPAGPLAIAALVLGLFVIVVSGLAFYALHSRLRSGQFTLQADQIVMYHGKLFRIIPCISLTRASTLKEQESATKPLWTVAWFRIRHVDPDIWRPTVHQDQAFVKRFGWLSARYRRTKWWFFAYYVGYQLVRACFVGGAVQNPFVQVYGLLVFEVVAFLIIVTLNPFEGARNTALAVWMLSITKVVTTGLSIAFLPAFNLDRIIATVVGVIIVVVQGFLVIGLLILVVLGAISSWMSLSRNREDFSPESLDTIRLRYYEKMLAKAPDGPRPQREKKEKEEAEPEVAKEPHFEVTSVRRAPKIEDEDEDVITSLEAADPADIRSVSRASRANSLGSRQSVGSLPRAARQHRSSWSSRDFAQWEAQIDRPNSSLAERLTSGSPTGSDASGTTHVANAATRLASRPQSNNSLRAHTPADMRQPSPLNPARSGTPTRDTLMKHVEERISGTLRPPPTTEEE</sequence>
<keyword evidence="6 8" id="KW-0472">Membrane</keyword>
<dbReference type="InterPro" id="IPR040241">
    <property type="entry name" value="TRP_Flc/Pkd2-like"/>
</dbReference>
<evidence type="ECO:0000313" key="12">
    <source>
        <dbReference type="Proteomes" id="UP001244011"/>
    </source>
</evidence>
<gene>
    <name evidence="11" type="ORF">QBC33DRAFT_448867</name>
</gene>
<dbReference type="RefSeq" id="XP_060284960.1">
    <property type="nucleotide sequence ID" value="XM_060424492.1"/>
</dbReference>
<evidence type="ECO:0000256" key="3">
    <source>
        <dbReference type="ARBA" id="ARBA00022692"/>
    </source>
</evidence>
<proteinExistence type="inferred from homology"/>